<dbReference type="AlphaFoldDB" id="A0A9P9Y9Y5"/>
<proteinExistence type="predicted"/>
<name>A0A9P9Y9Y5_9MUSC</name>
<protein>
    <submittedName>
        <fullName evidence="1">Uncharacterized protein</fullName>
    </submittedName>
</protein>
<organism evidence="1 2">
    <name type="scientific">Drosophila gunungcola</name>
    <name type="common">fruit fly</name>
    <dbReference type="NCBI Taxonomy" id="103775"/>
    <lineage>
        <taxon>Eukaryota</taxon>
        <taxon>Metazoa</taxon>
        <taxon>Ecdysozoa</taxon>
        <taxon>Arthropoda</taxon>
        <taxon>Hexapoda</taxon>
        <taxon>Insecta</taxon>
        <taxon>Pterygota</taxon>
        <taxon>Neoptera</taxon>
        <taxon>Endopterygota</taxon>
        <taxon>Diptera</taxon>
        <taxon>Brachycera</taxon>
        <taxon>Muscomorpha</taxon>
        <taxon>Ephydroidea</taxon>
        <taxon>Drosophilidae</taxon>
        <taxon>Drosophila</taxon>
        <taxon>Sophophora</taxon>
    </lineage>
</organism>
<evidence type="ECO:0000313" key="1">
    <source>
        <dbReference type="EMBL" id="KAI8033103.1"/>
    </source>
</evidence>
<reference evidence="1" key="1">
    <citation type="journal article" date="2023" name="Genome Biol. Evol.">
        <title>Long-read-based Genome Assembly of Drosophila gunungcola Reveals Fewer Chemosensory Genes in Flower-breeding Species.</title>
        <authorList>
            <person name="Negi A."/>
            <person name="Liao B.Y."/>
            <person name="Yeh S.D."/>
        </authorList>
    </citation>
    <scope>NUCLEOTIDE SEQUENCE</scope>
    <source>
        <strain evidence="1">Sukarami</strain>
    </source>
</reference>
<sequence>MSVPVRDHHKLQSEVQVFLPAGSVGKGGGVPILLHRFVRGSGQCLALSLLCSGERGRSFSDTICDSAPVDRQASILPEGDHSSFPVVVASRPSIWFLLCSKF</sequence>
<gene>
    <name evidence="1" type="ORF">M5D96_014141</name>
</gene>
<evidence type="ECO:0000313" key="2">
    <source>
        <dbReference type="Proteomes" id="UP001059596"/>
    </source>
</evidence>
<keyword evidence="2" id="KW-1185">Reference proteome</keyword>
<dbReference type="Proteomes" id="UP001059596">
    <property type="component" value="Unassembled WGS sequence"/>
</dbReference>
<dbReference type="EMBL" id="JAMKOV010000199">
    <property type="protein sequence ID" value="KAI8033103.1"/>
    <property type="molecule type" value="Genomic_DNA"/>
</dbReference>
<accession>A0A9P9Y9Y5</accession>
<comment type="caution">
    <text evidence="1">The sequence shown here is derived from an EMBL/GenBank/DDBJ whole genome shotgun (WGS) entry which is preliminary data.</text>
</comment>